<sequence>MESVKSSSVESISDSEEGPGDDSTTEQKKNEETEYIEVTVSSTEYIYENKTITFEDLKDEILNTTISQVKITDDDASQKAYRQLTDFLDDNSIEYFYAE</sequence>
<evidence type="ECO:0000313" key="2">
    <source>
        <dbReference type="EMBL" id="EXM40468.1"/>
    </source>
</evidence>
<evidence type="ECO:0000313" key="3">
    <source>
        <dbReference type="Proteomes" id="UP000021369"/>
    </source>
</evidence>
<accession>A0A011W0Z5</accession>
<feature type="region of interest" description="Disordered" evidence="1">
    <location>
        <begin position="1"/>
        <end position="34"/>
    </location>
</feature>
<feature type="compositionally biased region" description="Acidic residues" evidence="1">
    <location>
        <begin position="13"/>
        <end position="24"/>
    </location>
</feature>
<dbReference type="Proteomes" id="UP000021369">
    <property type="component" value="Unassembled WGS sequence"/>
</dbReference>
<dbReference type="RefSeq" id="WP_051506269.1">
    <property type="nucleotide sequence ID" value="NZ_JEOB01000001.1"/>
</dbReference>
<keyword evidence="3" id="KW-1185">Reference proteome</keyword>
<dbReference type="PATRIC" id="fig|1341156.4.peg.711"/>
<evidence type="ECO:0000256" key="1">
    <source>
        <dbReference type="SAM" id="MobiDB-lite"/>
    </source>
</evidence>
<reference evidence="2 3" key="1">
    <citation type="submission" date="2013-06" db="EMBL/GenBank/DDBJ databases">
        <title>Rumen cellulosomics: divergent fiber-degrading strategies revealed by comparative genome-wide analysis of six Ruminococcal strains.</title>
        <authorList>
            <person name="Dassa B."/>
            <person name="Borovok I."/>
            <person name="Lamed R."/>
            <person name="Flint H."/>
            <person name="Yeoman C.J."/>
            <person name="White B."/>
            <person name="Bayer E.A."/>
        </authorList>
    </citation>
    <scope>NUCLEOTIDE SEQUENCE [LARGE SCALE GENOMIC DNA]</scope>
    <source>
        <strain evidence="2 3">SY3</strain>
    </source>
</reference>
<name>A0A011W0Z5_RUMAL</name>
<proteinExistence type="predicted"/>
<organism evidence="2 3">
    <name type="scientific">Ruminococcus albus SY3</name>
    <dbReference type="NCBI Taxonomy" id="1341156"/>
    <lineage>
        <taxon>Bacteria</taxon>
        <taxon>Bacillati</taxon>
        <taxon>Bacillota</taxon>
        <taxon>Clostridia</taxon>
        <taxon>Eubacteriales</taxon>
        <taxon>Oscillospiraceae</taxon>
        <taxon>Ruminococcus</taxon>
    </lineage>
</organism>
<feature type="compositionally biased region" description="Low complexity" evidence="1">
    <location>
        <begin position="1"/>
        <end position="12"/>
    </location>
</feature>
<gene>
    <name evidence="2" type="ORF">RASY3_00870</name>
</gene>
<dbReference type="EMBL" id="JEOB01000001">
    <property type="protein sequence ID" value="EXM40468.1"/>
    <property type="molecule type" value="Genomic_DNA"/>
</dbReference>
<dbReference type="AlphaFoldDB" id="A0A011W0Z5"/>
<protein>
    <submittedName>
        <fullName evidence="2">Uncharacterized protein</fullName>
    </submittedName>
</protein>
<comment type="caution">
    <text evidence="2">The sequence shown here is derived from an EMBL/GenBank/DDBJ whole genome shotgun (WGS) entry which is preliminary data.</text>
</comment>